<dbReference type="InterPro" id="IPR037512">
    <property type="entry name" value="PGPase_prok"/>
</dbReference>
<keyword evidence="6 10" id="KW-0479">Metal-binding</keyword>
<evidence type="ECO:0000256" key="5">
    <source>
        <dbReference type="ARBA" id="ARBA00013078"/>
    </source>
</evidence>
<comment type="pathway">
    <text evidence="3 10">Organic acid metabolism; glycolate biosynthesis; glycolate from 2-phosphoglycolate: step 1/1.</text>
</comment>
<dbReference type="EC" id="3.1.3.18" evidence="5 10"/>
<dbReference type="GO" id="GO:0046872">
    <property type="term" value="F:metal ion binding"/>
    <property type="evidence" value="ECO:0007669"/>
    <property type="project" value="UniProtKB-KW"/>
</dbReference>
<comment type="catalytic activity">
    <reaction evidence="1 10">
        <text>2-phosphoglycolate + H2O = glycolate + phosphate</text>
        <dbReference type="Rhea" id="RHEA:14369"/>
        <dbReference type="ChEBI" id="CHEBI:15377"/>
        <dbReference type="ChEBI" id="CHEBI:29805"/>
        <dbReference type="ChEBI" id="CHEBI:43474"/>
        <dbReference type="ChEBI" id="CHEBI:58033"/>
        <dbReference type="EC" id="3.1.3.18"/>
    </reaction>
</comment>
<dbReference type="AlphaFoldDB" id="A0A2D2D5V3"/>
<dbReference type="PANTHER" id="PTHR43434">
    <property type="entry name" value="PHOSPHOGLYCOLATE PHOSPHATASE"/>
    <property type="match status" value="1"/>
</dbReference>
<dbReference type="Proteomes" id="UP000230709">
    <property type="component" value="Chromosome"/>
</dbReference>
<dbReference type="GO" id="GO:0005829">
    <property type="term" value="C:cytosol"/>
    <property type="evidence" value="ECO:0007669"/>
    <property type="project" value="TreeGrafter"/>
</dbReference>
<dbReference type="UniPathway" id="UPA00865">
    <property type="reaction ID" value="UER00834"/>
</dbReference>
<evidence type="ECO:0000256" key="10">
    <source>
        <dbReference type="HAMAP-Rule" id="MF_00495"/>
    </source>
</evidence>
<dbReference type="EMBL" id="CP023737">
    <property type="protein sequence ID" value="ATQ70397.1"/>
    <property type="molecule type" value="Genomic_DNA"/>
</dbReference>
<gene>
    <name evidence="11" type="primary">gph</name>
    <name evidence="11" type="ORF">CQW49_14220</name>
</gene>
<dbReference type="InterPro" id="IPR023198">
    <property type="entry name" value="PGP-like_dom2"/>
</dbReference>
<dbReference type="SFLD" id="SFLDG01129">
    <property type="entry name" value="C1.5:_HAD__Beta-PGM__Phosphata"/>
    <property type="match status" value="1"/>
</dbReference>
<evidence type="ECO:0000256" key="8">
    <source>
        <dbReference type="ARBA" id="ARBA00022842"/>
    </source>
</evidence>
<evidence type="ECO:0000256" key="3">
    <source>
        <dbReference type="ARBA" id="ARBA00004818"/>
    </source>
</evidence>
<dbReference type="InterPro" id="IPR023214">
    <property type="entry name" value="HAD_sf"/>
</dbReference>
<keyword evidence="8 10" id="KW-0460">Magnesium</keyword>
<feature type="binding site" evidence="10">
    <location>
        <position position="10"/>
    </location>
    <ligand>
        <name>Mg(2+)</name>
        <dbReference type="ChEBI" id="CHEBI:18420"/>
    </ligand>
</feature>
<comment type="similarity">
    <text evidence="4 10">Belongs to the HAD-like hydrolase superfamily. CbbY/CbbZ/Gph/YieH family.</text>
</comment>
<evidence type="ECO:0000256" key="6">
    <source>
        <dbReference type="ARBA" id="ARBA00022723"/>
    </source>
</evidence>
<dbReference type="InterPro" id="IPR041492">
    <property type="entry name" value="HAD_2"/>
</dbReference>
<protein>
    <recommendedName>
        <fullName evidence="5 10">Phosphoglycolate phosphatase</fullName>
        <shortName evidence="10">PGP</shortName>
        <shortName evidence="10">PGPase</shortName>
        <ecNumber evidence="5 10">3.1.3.18</ecNumber>
    </recommendedName>
</protein>
<dbReference type="GO" id="GO:0005975">
    <property type="term" value="P:carbohydrate metabolic process"/>
    <property type="evidence" value="ECO:0007669"/>
    <property type="project" value="InterPro"/>
</dbReference>
<sequence>MNGAPILVFDLDGTLADTAGDLIGTLGVLLRQDGHPPLPATAARALVGAGARALIQRGYAANGAELAPERLELLFHLFLALYRERIALETRLFPGVEAALERFACAGWRLAVCTNKPEELSILLLERLGVAQRFSAICGRDSFPFHKPDPRALTETILRAGGDSARAVMVGDSQTDIDTAKAAGVPVVAVDFGYTQTPVADFRPDRVISHFDDLWEQVASLAAPAVVR</sequence>
<evidence type="ECO:0000256" key="2">
    <source>
        <dbReference type="ARBA" id="ARBA00001946"/>
    </source>
</evidence>
<keyword evidence="9 10" id="KW-0119">Carbohydrate metabolism</keyword>
<dbReference type="Pfam" id="PF13419">
    <property type="entry name" value="HAD_2"/>
    <property type="match status" value="1"/>
</dbReference>
<proteinExistence type="inferred from homology"/>
<comment type="cofactor">
    <cofactor evidence="2 10">
        <name>Mg(2+)</name>
        <dbReference type="ChEBI" id="CHEBI:18420"/>
    </cofactor>
</comment>
<dbReference type="InterPro" id="IPR036412">
    <property type="entry name" value="HAD-like_sf"/>
</dbReference>
<keyword evidence="12" id="KW-1185">Reference proteome</keyword>
<accession>A0A2D2D5V3</accession>
<dbReference type="HAMAP" id="MF_00495">
    <property type="entry name" value="GPH_hydrolase_bact"/>
    <property type="match status" value="1"/>
</dbReference>
<dbReference type="InterPro" id="IPR006439">
    <property type="entry name" value="HAD-SF_hydro_IA"/>
</dbReference>
<dbReference type="InterPro" id="IPR050155">
    <property type="entry name" value="HAD-like_hydrolase_sf"/>
</dbReference>
<feature type="active site" description="Nucleophile" evidence="10">
    <location>
        <position position="10"/>
    </location>
</feature>
<dbReference type="KEGG" id="mtw:CQW49_14220"/>
<comment type="function">
    <text evidence="10">Specifically catalyzes the dephosphorylation of 2-phosphoglycolate. Is involved in the dissimilation of the intracellular 2-phosphoglycolate formed during the DNA repair of 3'-phosphoglycolate ends, a major class of DNA lesions induced by oxidative stress.</text>
</comment>
<dbReference type="FunFam" id="3.40.50.1000:FF:000022">
    <property type="entry name" value="Phosphoglycolate phosphatase"/>
    <property type="match status" value="1"/>
</dbReference>
<dbReference type="SFLD" id="SFLDS00003">
    <property type="entry name" value="Haloacid_Dehalogenase"/>
    <property type="match status" value="1"/>
</dbReference>
<evidence type="ECO:0000256" key="7">
    <source>
        <dbReference type="ARBA" id="ARBA00022801"/>
    </source>
</evidence>
<dbReference type="GO" id="GO:0046295">
    <property type="term" value="P:glycolate biosynthetic process"/>
    <property type="evidence" value="ECO:0007669"/>
    <property type="project" value="UniProtKB-UniRule"/>
</dbReference>
<dbReference type="Gene3D" id="1.10.150.240">
    <property type="entry name" value="Putative phosphatase, domain 2"/>
    <property type="match status" value="1"/>
</dbReference>
<evidence type="ECO:0000313" key="12">
    <source>
        <dbReference type="Proteomes" id="UP000230709"/>
    </source>
</evidence>
<keyword evidence="7 10" id="KW-0378">Hydrolase</keyword>
<feature type="binding site" evidence="10">
    <location>
        <position position="12"/>
    </location>
    <ligand>
        <name>Mg(2+)</name>
        <dbReference type="ChEBI" id="CHEBI:18420"/>
    </ligand>
</feature>
<feature type="binding site" evidence="10">
    <location>
        <position position="172"/>
    </location>
    <ligand>
        <name>Mg(2+)</name>
        <dbReference type="ChEBI" id="CHEBI:18420"/>
    </ligand>
</feature>
<dbReference type="STRING" id="595536.GCA_000178815_02326"/>
<dbReference type="PANTHER" id="PTHR43434:SF1">
    <property type="entry name" value="PHOSPHOGLYCOLATE PHOSPHATASE"/>
    <property type="match status" value="1"/>
</dbReference>
<dbReference type="GO" id="GO:0008967">
    <property type="term" value="F:phosphoglycolate phosphatase activity"/>
    <property type="evidence" value="ECO:0007669"/>
    <property type="project" value="UniProtKB-UniRule"/>
</dbReference>
<evidence type="ECO:0000256" key="4">
    <source>
        <dbReference type="ARBA" id="ARBA00006171"/>
    </source>
</evidence>
<dbReference type="SUPFAM" id="SSF56784">
    <property type="entry name" value="HAD-like"/>
    <property type="match status" value="1"/>
</dbReference>
<dbReference type="GO" id="GO:0006281">
    <property type="term" value="P:DNA repair"/>
    <property type="evidence" value="ECO:0007669"/>
    <property type="project" value="TreeGrafter"/>
</dbReference>
<evidence type="ECO:0000256" key="1">
    <source>
        <dbReference type="ARBA" id="ARBA00000830"/>
    </source>
</evidence>
<organism evidence="11 12">
    <name type="scientific">Methylosinus trichosporium (strain ATCC 35070 / NCIMB 11131 / UNIQEM 75 / OB3b)</name>
    <dbReference type="NCBI Taxonomy" id="595536"/>
    <lineage>
        <taxon>Bacteria</taxon>
        <taxon>Pseudomonadati</taxon>
        <taxon>Pseudomonadota</taxon>
        <taxon>Alphaproteobacteria</taxon>
        <taxon>Hyphomicrobiales</taxon>
        <taxon>Methylocystaceae</taxon>
        <taxon>Methylosinus</taxon>
    </lineage>
</organism>
<dbReference type="NCBIfam" id="TIGR01549">
    <property type="entry name" value="HAD-SF-IA-v1"/>
    <property type="match status" value="1"/>
</dbReference>
<dbReference type="RefSeq" id="WP_003611928.1">
    <property type="nucleotide sequence ID" value="NZ_ADVE02000001.1"/>
</dbReference>
<reference evidence="12" key="1">
    <citation type="submission" date="2017-10" db="EMBL/GenBank/DDBJ databases">
        <title>Completed PacBio SMRT sequence of Methylosinus trichosporium OB3b reveals presence of a third large plasmid.</title>
        <authorList>
            <person name="Charles T.C."/>
            <person name="Lynch M.D.J."/>
            <person name="Heil J.R."/>
            <person name="Cheng J."/>
        </authorList>
    </citation>
    <scope>NUCLEOTIDE SEQUENCE [LARGE SCALE GENOMIC DNA]</scope>
    <source>
        <strain evidence="12">OB3b</strain>
    </source>
</reference>
<name>A0A2D2D5V3_METT3</name>
<evidence type="ECO:0000256" key="9">
    <source>
        <dbReference type="ARBA" id="ARBA00023277"/>
    </source>
</evidence>
<evidence type="ECO:0000313" key="11">
    <source>
        <dbReference type="EMBL" id="ATQ70397.1"/>
    </source>
</evidence>
<dbReference type="Gene3D" id="3.40.50.1000">
    <property type="entry name" value="HAD superfamily/HAD-like"/>
    <property type="match status" value="1"/>
</dbReference>